<protein>
    <submittedName>
        <fullName evidence="8">TIGR01212 family radical SAM protein</fullName>
    </submittedName>
</protein>
<dbReference type="PROSITE" id="PS51918">
    <property type="entry name" value="RADICAL_SAM"/>
    <property type="match status" value="1"/>
</dbReference>
<dbReference type="EMBL" id="VUMO01000003">
    <property type="protein sequence ID" value="MSS19439.1"/>
    <property type="molecule type" value="Genomic_DNA"/>
</dbReference>
<dbReference type="AlphaFoldDB" id="A0A7X2NFC4"/>
<keyword evidence="2" id="KW-0004">4Fe-4S</keyword>
<dbReference type="Gene3D" id="3.80.30.20">
    <property type="entry name" value="tm_1862 like domain"/>
    <property type="match status" value="1"/>
</dbReference>
<dbReference type="SMART" id="SM00729">
    <property type="entry name" value="Elp3"/>
    <property type="match status" value="1"/>
</dbReference>
<evidence type="ECO:0000256" key="3">
    <source>
        <dbReference type="ARBA" id="ARBA00022691"/>
    </source>
</evidence>
<reference evidence="8 9" key="1">
    <citation type="submission" date="2019-08" db="EMBL/GenBank/DDBJ databases">
        <title>In-depth cultivation of the pig gut microbiome towards novel bacterial diversity and tailored functional studies.</title>
        <authorList>
            <person name="Wylensek D."/>
            <person name="Hitch T.C.A."/>
            <person name="Clavel T."/>
        </authorList>
    </citation>
    <scope>NUCLEOTIDE SEQUENCE [LARGE SCALE GENOMIC DNA]</scope>
    <source>
        <strain evidence="8 9">RF-744-FAT-4</strain>
    </source>
</reference>
<evidence type="ECO:0000256" key="6">
    <source>
        <dbReference type="ARBA" id="ARBA00023014"/>
    </source>
</evidence>
<comment type="caution">
    <text evidence="8">The sequence shown here is derived from an EMBL/GenBank/DDBJ whole genome shotgun (WGS) entry which is preliminary data.</text>
</comment>
<name>A0A7X2NFC4_9FIRM</name>
<dbReference type="InterPro" id="IPR006638">
    <property type="entry name" value="Elp3/MiaA/NifB-like_rSAM"/>
</dbReference>
<dbReference type="CDD" id="cd01335">
    <property type="entry name" value="Radical_SAM"/>
    <property type="match status" value="1"/>
</dbReference>
<dbReference type="InterPro" id="IPR007197">
    <property type="entry name" value="rSAM"/>
</dbReference>
<dbReference type="GO" id="GO:0051539">
    <property type="term" value="F:4 iron, 4 sulfur cluster binding"/>
    <property type="evidence" value="ECO:0007669"/>
    <property type="project" value="UniProtKB-KW"/>
</dbReference>
<organism evidence="8 9">
    <name type="scientific">Pseudoramibacter porci</name>
    <dbReference type="NCBI Taxonomy" id="2606631"/>
    <lineage>
        <taxon>Bacteria</taxon>
        <taxon>Bacillati</taxon>
        <taxon>Bacillota</taxon>
        <taxon>Clostridia</taxon>
        <taxon>Eubacteriales</taxon>
        <taxon>Eubacteriaceae</taxon>
        <taxon>Pseudoramibacter</taxon>
    </lineage>
</organism>
<gene>
    <name evidence="8" type="ORF">FYJ52_03300</name>
</gene>
<evidence type="ECO:0000313" key="9">
    <source>
        <dbReference type="Proteomes" id="UP000461754"/>
    </source>
</evidence>
<evidence type="ECO:0000256" key="1">
    <source>
        <dbReference type="ARBA" id="ARBA00001966"/>
    </source>
</evidence>
<accession>A0A7X2NFC4</accession>
<keyword evidence="6" id="KW-0411">Iron-sulfur</keyword>
<evidence type="ECO:0000256" key="4">
    <source>
        <dbReference type="ARBA" id="ARBA00022723"/>
    </source>
</evidence>
<dbReference type="SFLD" id="SFLDG01082">
    <property type="entry name" value="B12-binding_domain_containing"/>
    <property type="match status" value="1"/>
</dbReference>
<dbReference type="InterPro" id="IPR058240">
    <property type="entry name" value="rSAM_sf"/>
</dbReference>
<dbReference type="InterPro" id="IPR032432">
    <property type="entry name" value="Radical_SAM_C"/>
</dbReference>
<dbReference type="Pfam" id="PF04055">
    <property type="entry name" value="Radical_SAM"/>
    <property type="match status" value="1"/>
</dbReference>
<proteinExistence type="predicted"/>
<feature type="domain" description="Radical SAM core" evidence="7">
    <location>
        <begin position="13"/>
        <end position="265"/>
    </location>
</feature>
<evidence type="ECO:0000256" key="5">
    <source>
        <dbReference type="ARBA" id="ARBA00023004"/>
    </source>
</evidence>
<dbReference type="NCBIfam" id="TIGR01212">
    <property type="entry name" value="TIGR01212 family radical SAM protein"/>
    <property type="match status" value="1"/>
</dbReference>
<dbReference type="InterPro" id="IPR005911">
    <property type="entry name" value="YhcC-like"/>
</dbReference>
<comment type="cofactor">
    <cofactor evidence="1">
        <name>[4Fe-4S] cluster</name>
        <dbReference type="ChEBI" id="CHEBI:49883"/>
    </cofactor>
</comment>
<dbReference type="InterPro" id="IPR039661">
    <property type="entry name" value="ELP3"/>
</dbReference>
<dbReference type="SUPFAM" id="SSF102114">
    <property type="entry name" value="Radical SAM enzymes"/>
    <property type="match status" value="1"/>
</dbReference>
<dbReference type="PANTHER" id="PTHR11135">
    <property type="entry name" value="HISTONE ACETYLTRANSFERASE-RELATED"/>
    <property type="match status" value="1"/>
</dbReference>
<dbReference type="SFLD" id="SFLDG01091">
    <property type="entry name" value="uncharacterized_CHP01210-like"/>
    <property type="match status" value="1"/>
</dbReference>
<dbReference type="PANTHER" id="PTHR11135:SF1">
    <property type="entry name" value="PROTEIN YHCC"/>
    <property type="match status" value="1"/>
</dbReference>
<evidence type="ECO:0000256" key="2">
    <source>
        <dbReference type="ARBA" id="ARBA00022485"/>
    </source>
</evidence>
<dbReference type="Proteomes" id="UP000461754">
    <property type="component" value="Unassembled WGS sequence"/>
</dbReference>
<keyword evidence="4" id="KW-0479">Metal-binding</keyword>
<dbReference type="SFLD" id="SFLDS00029">
    <property type="entry name" value="Radical_SAM"/>
    <property type="match status" value="1"/>
</dbReference>
<keyword evidence="5" id="KW-0408">Iron</keyword>
<dbReference type="Pfam" id="PF16199">
    <property type="entry name" value="Radical_SAM_C"/>
    <property type="match status" value="1"/>
</dbReference>
<dbReference type="GO" id="GO:0046872">
    <property type="term" value="F:metal ion binding"/>
    <property type="evidence" value="ECO:0007669"/>
    <property type="project" value="UniProtKB-KW"/>
</dbReference>
<evidence type="ECO:0000259" key="7">
    <source>
        <dbReference type="PROSITE" id="PS51918"/>
    </source>
</evidence>
<sequence>MKILTLSEALKRRYHTKVYKLALSSGCTCPNRDGTLGTGGCTFCSAGGSGDFAAPLAPIAEQIERAKALVDPKFPKNIAPEDRRYIAYFQSYTNTYVKGAEDLSRLGRLYTEAISRADIVGLAIGTRPDCLPEPVIEMLAALNEVKPVWVELGLQTVHEASAEAFHRGYPLDVFESAYHRLAAAGIPAVVHVILGLPGETRKMMLETVDYLAKLSPTLPGIKLQLLHVLKGTAMGEAYLKDPFPVFTLEAYTDLVVDCLKRLPETTVVHRLTGDAPKRLLIAPKWSANKRLVLNTLRAKIARA</sequence>
<evidence type="ECO:0000313" key="8">
    <source>
        <dbReference type="EMBL" id="MSS19439.1"/>
    </source>
</evidence>
<dbReference type="GO" id="GO:0003824">
    <property type="term" value="F:catalytic activity"/>
    <property type="evidence" value="ECO:0007669"/>
    <property type="project" value="InterPro"/>
</dbReference>
<dbReference type="RefSeq" id="WP_154575846.1">
    <property type="nucleotide sequence ID" value="NZ_VUMO01000003.1"/>
</dbReference>
<keyword evidence="9" id="KW-1185">Reference proteome</keyword>
<dbReference type="SFLD" id="SFLDG01086">
    <property type="entry name" value="elongater_protein-like"/>
    <property type="match status" value="1"/>
</dbReference>
<dbReference type="InterPro" id="IPR023404">
    <property type="entry name" value="rSAM_horseshoe"/>
</dbReference>
<keyword evidence="3" id="KW-0949">S-adenosyl-L-methionine</keyword>